<organism evidence="2 3">
    <name type="scientific">Marinobacter alkaliphilus</name>
    <dbReference type="NCBI Taxonomy" id="254719"/>
    <lineage>
        <taxon>Bacteria</taxon>
        <taxon>Pseudomonadati</taxon>
        <taxon>Pseudomonadota</taxon>
        <taxon>Gammaproteobacteria</taxon>
        <taxon>Pseudomonadales</taxon>
        <taxon>Marinobacteraceae</taxon>
        <taxon>Marinobacter</taxon>
    </lineage>
</organism>
<reference evidence="2 3" key="1">
    <citation type="submission" date="2024-04" db="EMBL/GenBank/DDBJ databases">
        <title>Marinobacter sp. SBY-1.</title>
        <authorList>
            <person name="Pan C."/>
        </authorList>
    </citation>
    <scope>NUCLEOTIDE SEQUENCE [LARGE SCALE GENOMIC DNA]</scope>
    <source>
        <strain evidence="2 3">SBY-1</strain>
        <plasmid evidence="2 3">unnamed2</plasmid>
    </source>
</reference>
<keyword evidence="3" id="KW-1185">Reference proteome</keyword>
<evidence type="ECO:0000313" key="3">
    <source>
        <dbReference type="Proteomes" id="UP001445268"/>
    </source>
</evidence>
<evidence type="ECO:0000256" key="1">
    <source>
        <dbReference type="SAM" id="MobiDB-lite"/>
    </source>
</evidence>
<keyword evidence="2" id="KW-0614">Plasmid</keyword>
<proteinExistence type="predicted"/>
<protein>
    <submittedName>
        <fullName evidence="2">Uncharacterized protein</fullName>
    </submittedName>
</protein>
<geneLocation type="plasmid" evidence="2 3">
    <name>unnamed2</name>
</geneLocation>
<feature type="region of interest" description="Disordered" evidence="1">
    <location>
        <begin position="1"/>
        <end position="37"/>
    </location>
</feature>
<accession>A0ABZ3E9C3</accession>
<dbReference type="RefSeq" id="WP_342632771.1">
    <property type="nucleotide sequence ID" value="NZ_CP152382.1"/>
</dbReference>
<evidence type="ECO:0000313" key="2">
    <source>
        <dbReference type="EMBL" id="XAF56223.1"/>
    </source>
</evidence>
<sequence>MSKTDETPSQLPKEIDGIPIDPDLPEDFDITPNYDRPPSHNAWWRRPYITTDRHEPESYEDYLARLSRIGYEPDYSQAGWEARQQENAKQWQEAWPEGIRYNLRCLDGGAWDRSTNYGFFPSLEAAIAAAKGLSIPDYDAY</sequence>
<dbReference type="Proteomes" id="UP001445268">
    <property type="component" value="Plasmid unnamed2"/>
</dbReference>
<name>A0ABZ3E9C3_9GAMM</name>
<gene>
    <name evidence="2" type="ORF">AAGT77_20090</name>
</gene>
<dbReference type="EMBL" id="CP152382">
    <property type="protein sequence ID" value="XAF56223.1"/>
    <property type="molecule type" value="Genomic_DNA"/>
</dbReference>